<dbReference type="AlphaFoldDB" id="A0A1I4W692"/>
<evidence type="ECO:0000313" key="2">
    <source>
        <dbReference type="EMBL" id="SFN09138.1"/>
    </source>
</evidence>
<organism evidence="2 3">
    <name type="scientific">Dokdonella immobilis</name>
    <dbReference type="NCBI Taxonomy" id="578942"/>
    <lineage>
        <taxon>Bacteria</taxon>
        <taxon>Pseudomonadati</taxon>
        <taxon>Pseudomonadota</taxon>
        <taxon>Gammaproteobacteria</taxon>
        <taxon>Lysobacterales</taxon>
        <taxon>Rhodanobacteraceae</taxon>
        <taxon>Dokdonella</taxon>
    </lineage>
</organism>
<evidence type="ECO:0000313" key="3">
    <source>
        <dbReference type="Proteomes" id="UP000198575"/>
    </source>
</evidence>
<name>A0A1I4W692_9GAMM</name>
<dbReference type="Proteomes" id="UP000198575">
    <property type="component" value="Unassembled WGS sequence"/>
</dbReference>
<dbReference type="RefSeq" id="WP_092405272.1">
    <property type="nucleotide sequence ID" value="NZ_FOVF01000004.1"/>
</dbReference>
<dbReference type="SUPFAM" id="SSF56935">
    <property type="entry name" value="Porins"/>
    <property type="match status" value="1"/>
</dbReference>
<dbReference type="EMBL" id="FOVF01000004">
    <property type="protein sequence ID" value="SFN09138.1"/>
    <property type="molecule type" value="Genomic_DNA"/>
</dbReference>
<feature type="chain" id="PRO_5011687808" evidence="1">
    <location>
        <begin position="21"/>
        <end position="346"/>
    </location>
</feature>
<reference evidence="2 3" key="1">
    <citation type="submission" date="2016-10" db="EMBL/GenBank/DDBJ databases">
        <authorList>
            <person name="de Groot N.N."/>
        </authorList>
    </citation>
    <scope>NUCLEOTIDE SEQUENCE [LARGE SCALE GENOMIC DNA]</scope>
    <source>
        <strain evidence="2 3">CGMCC 1.7659</strain>
    </source>
</reference>
<gene>
    <name evidence="2" type="ORF">SAMN05216289_10437</name>
</gene>
<dbReference type="OrthoDB" id="5939597at2"/>
<protein>
    <submittedName>
        <fullName evidence="2">Uncharacterized protein</fullName>
    </submittedName>
</protein>
<keyword evidence="1" id="KW-0732">Signal</keyword>
<keyword evidence="3" id="KW-1185">Reference proteome</keyword>
<sequence>MLLRFATVLLTVLLPLAAVAQRAAPATLAEAERPLFDRLLSVEVGNGPAGSGNQVVPLWASPDGRLLAIVALSRASGAPTLPPSPTFGGVSDLRIVDATDLFSAGLRLRLGEGLRADLTVGSEFGSRLPYHIDGACAGCAAGLGPQPAEGIANAAIGLGWSAPFASGLDLSFGLSWLDGRRSDLPVLADGALPGSPIDLTLVDGSEGMPYSLASGRRLSARGIWQLGHGPILDLTAALTRAELAPVWYGLPGPSLDLNQASLGLGLASGSLRGSIVGRISSLEDPGVIGTRRWGGLDLGVSWRTPWRGELTVGAQNLWSAPLESSSAGEKDTAQARVPYVQYRQDL</sequence>
<feature type="signal peptide" evidence="1">
    <location>
        <begin position="1"/>
        <end position="20"/>
    </location>
</feature>
<evidence type="ECO:0000256" key="1">
    <source>
        <dbReference type="SAM" id="SignalP"/>
    </source>
</evidence>
<proteinExistence type="predicted"/>
<accession>A0A1I4W692</accession>